<keyword evidence="2" id="KW-1133">Transmembrane helix</keyword>
<feature type="compositionally biased region" description="Polar residues" evidence="1">
    <location>
        <begin position="136"/>
        <end position="150"/>
    </location>
</feature>
<dbReference type="RefSeq" id="WP_251509991.1">
    <property type="nucleotide sequence ID" value="NZ_JAMBON010000001.1"/>
</dbReference>
<feature type="region of interest" description="Disordered" evidence="1">
    <location>
        <begin position="51"/>
        <end position="150"/>
    </location>
</feature>
<comment type="caution">
    <text evidence="4">The sequence shown here is derived from an EMBL/GenBank/DDBJ whole genome shotgun (WGS) entry which is preliminary data.</text>
</comment>
<sequence>MTNNSNSRLNKFEKRRRNTKFINYSLILASVLVLFLVAMWIFGGGEDEVAETTDAETAKNESLFLEVDEDDEEQENESNDSDQVEDIEEDSEDQADDEKDNNEEAEDEDQEVTTVEAEPSDDNVSEAVTGNWPAIGTSQTGPHTTNFENGSQDRIEIKKAVSMVTGIPEDNMIEWWVGNGGDQKVVATVSDREETETYRVYLSWVDNEGWQPTKLETLVENDKK</sequence>
<evidence type="ECO:0000313" key="4">
    <source>
        <dbReference type="EMBL" id="MFD1609850.1"/>
    </source>
</evidence>
<feature type="transmembrane region" description="Helical" evidence="2">
    <location>
        <begin position="21"/>
        <end position="42"/>
    </location>
</feature>
<keyword evidence="2" id="KW-0812">Transmembrane</keyword>
<reference evidence="5" key="1">
    <citation type="journal article" date="2019" name="Int. J. Syst. Evol. Microbiol.">
        <title>The Global Catalogue of Microorganisms (GCM) 10K type strain sequencing project: providing services to taxonomists for standard genome sequencing and annotation.</title>
        <authorList>
            <consortium name="The Broad Institute Genomics Platform"/>
            <consortium name="The Broad Institute Genome Sequencing Center for Infectious Disease"/>
            <person name="Wu L."/>
            <person name="Ma J."/>
        </authorList>
    </citation>
    <scope>NUCLEOTIDE SEQUENCE [LARGE SCALE GENOMIC DNA]</scope>
    <source>
        <strain evidence="5">CGMCC 1.12376</strain>
    </source>
</reference>
<keyword evidence="2" id="KW-0472">Membrane</keyword>
<feature type="compositionally biased region" description="Acidic residues" evidence="1">
    <location>
        <begin position="66"/>
        <end position="111"/>
    </location>
</feature>
<evidence type="ECO:0000313" key="5">
    <source>
        <dbReference type="Proteomes" id="UP001597221"/>
    </source>
</evidence>
<dbReference type="EMBL" id="JBHUDE010000164">
    <property type="protein sequence ID" value="MFD1609850.1"/>
    <property type="molecule type" value="Genomic_DNA"/>
</dbReference>
<evidence type="ECO:0000256" key="2">
    <source>
        <dbReference type="SAM" id="Phobius"/>
    </source>
</evidence>
<dbReference type="InterPro" id="IPR009988">
    <property type="entry name" value="DUF1510"/>
</dbReference>
<proteinExistence type="predicted"/>
<protein>
    <submittedName>
        <fullName evidence="4">YrrS family protein</fullName>
    </submittedName>
</protein>
<keyword evidence="5" id="KW-1185">Reference proteome</keyword>
<evidence type="ECO:0000259" key="3">
    <source>
        <dbReference type="Pfam" id="PF07423"/>
    </source>
</evidence>
<feature type="domain" description="DUF1510" evidence="3">
    <location>
        <begin position="128"/>
        <end position="218"/>
    </location>
</feature>
<dbReference type="Proteomes" id="UP001597221">
    <property type="component" value="Unassembled WGS sequence"/>
</dbReference>
<evidence type="ECO:0000256" key="1">
    <source>
        <dbReference type="SAM" id="MobiDB-lite"/>
    </source>
</evidence>
<gene>
    <name evidence="4" type="ORF">ACFSBH_19715</name>
</gene>
<accession>A0ABW4HWY0</accession>
<dbReference type="Pfam" id="PF07423">
    <property type="entry name" value="DUF1510"/>
    <property type="match status" value="1"/>
</dbReference>
<name>A0ABW4HWY0_9BACI</name>
<organism evidence="4 5">
    <name type="scientific">Oceanobacillus luteolus</name>
    <dbReference type="NCBI Taxonomy" id="1274358"/>
    <lineage>
        <taxon>Bacteria</taxon>
        <taxon>Bacillati</taxon>
        <taxon>Bacillota</taxon>
        <taxon>Bacilli</taxon>
        <taxon>Bacillales</taxon>
        <taxon>Bacillaceae</taxon>
        <taxon>Oceanobacillus</taxon>
    </lineage>
</organism>